<keyword evidence="3" id="KW-0378">Hydrolase</keyword>
<dbReference type="Pfam" id="PF02225">
    <property type="entry name" value="PA"/>
    <property type="match status" value="1"/>
</dbReference>
<dbReference type="InterPro" id="IPR001478">
    <property type="entry name" value="PDZ"/>
</dbReference>
<keyword evidence="3" id="KW-0645">Protease</keyword>
<dbReference type="InterPro" id="IPR003137">
    <property type="entry name" value="PA_domain"/>
</dbReference>
<dbReference type="InterPro" id="IPR036034">
    <property type="entry name" value="PDZ_sf"/>
</dbReference>
<dbReference type="KEGG" id="gms:SOIL9_67810"/>
<name>A0A6P2CPV5_9BACT</name>
<dbReference type="GO" id="GO:0008235">
    <property type="term" value="F:metalloexopeptidase activity"/>
    <property type="evidence" value="ECO:0007669"/>
    <property type="project" value="InterPro"/>
</dbReference>
<keyword evidence="1" id="KW-0732">Signal</keyword>
<dbReference type="GO" id="GO:0006508">
    <property type="term" value="P:proteolysis"/>
    <property type="evidence" value="ECO:0007669"/>
    <property type="project" value="InterPro"/>
</dbReference>
<dbReference type="Gene3D" id="3.50.30.30">
    <property type="match status" value="1"/>
</dbReference>
<dbReference type="CDD" id="cd23081">
    <property type="entry name" value="cpPDZ_EcRseP-like"/>
    <property type="match status" value="1"/>
</dbReference>
<dbReference type="Pfam" id="PF13180">
    <property type="entry name" value="PDZ_2"/>
    <property type="match status" value="1"/>
</dbReference>
<dbReference type="Gene3D" id="2.30.42.10">
    <property type="match status" value="1"/>
</dbReference>
<dbReference type="SUPFAM" id="SSF52025">
    <property type="entry name" value="PA domain"/>
    <property type="match status" value="1"/>
</dbReference>
<dbReference type="PANTHER" id="PTHR12147">
    <property type="entry name" value="METALLOPEPTIDASE M28 FAMILY MEMBER"/>
    <property type="match status" value="1"/>
</dbReference>
<reference evidence="3 4" key="1">
    <citation type="submission" date="2019-05" db="EMBL/GenBank/DDBJ databases">
        <authorList>
            <consortium name="Science for Life Laboratories"/>
        </authorList>
    </citation>
    <scope>NUCLEOTIDE SEQUENCE [LARGE SCALE GENOMIC DNA]</scope>
    <source>
        <strain evidence="3">Soil9</strain>
    </source>
</reference>
<feature type="chain" id="PRO_5026768568" description="PDZ domain-containing protein" evidence="1">
    <location>
        <begin position="27"/>
        <end position="632"/>
    </location>
</feature>
<dbReference type="Pfam" id="PF04389">
    <property type="entry name" value="Peptidase_M28"/>
    <property type="match status" value="1"/>
</dbReference>
<dbReference type="PANTHER" id="PTHR12147:SF26">
    <property type="entry name" value="PEPTIDASE M28 DOMAIN-CONTAINING PROTEIN"/>
    <property type="match status" value="1"/>
</dbReference>
<dbReference type="InterPro" id="IPR045175">
    <property type="entry name" value="M28_fam"/>
</dbReference>
<dbReference type="InterPro" id="IPR007484">
    <property type="entry name" value="Peptidase_M28"/>
</dbReference>
<evidence type="ECO:0000313" key="3">
    <source>
        <dbReference type="EMBL" id="VTR90933.1"/>
    </source>
</evidence>
<dbReference type="SUPFAM" id="SSF53187">
    <property type="entry name" value="Zn-dependent exopeptidases"/>
    <property type="match status" value="1"/>
</dbReference>
<dbReference type="AlphaFoldDB" id="A0A6P2CPV5"/>
<dbReference type="PROSITE" id="PS50106">
    <property type="entry name" value="PDZ"/>
    <property type="match status" value="1"/>
</dbReference>
<sequence length="632" mass="67771">MPAPFRPLVGTLAVVALLAITAPAPAQKPFDDPVLERMRKDIFFLASQECEGRGIDTKGIEKAADRVADVFRESGLKPAMKDGSYFQPFSVTMSSKLGAPTELALAGPDGAKKEPKLNTDYSPMGFSPTSKVSGDLVFAGYGITAPGLKYDDYAGLDVEGKIVVILRRTPRYNEKGDKRFDTTVNASDDSTHAAFATKIEVAQKHKAAGLVIVNDTSAAGKNDPIAQYGQHASGTAPAKFPVLFLKRAVLDEILTAVKEKSLTEIETAINENLKPQSFAIKGWKADAEVTVDRKEVKVKNVVGVLEGAGPLKDETVVIGAHYDHVGYGGFGSAGGPTAKGKIHYGADDNASGTTGLMELARRFGAIKNRQGRRIVFIAFSAEEIGLVGSQFYCKEPLFPLDKTVAMINMDMIGRTKPVPTDWLGLFGKKDRLVVYGTGTSDGFAELVQEANKKPDFKLSVLPAGTGPSDHDSFYRKKIPVLFLYTGTHGEYHKPTDVPEKIDVPGMKKTTDFAEYLLTDLSTRESPPKYIAVKDPWVDPTESRPARVMGPRLGILPSYTFEGEGVLLDGVSPGGAAEKAGLKEGDIIVEVGGKATPNVGAYMTAMGAQKAGNAIDIVVERKGKKLTLKAKPE</sequence>
<protein>
    <recommendedName>
        <fullName evidence="2">PDZ domain-containing protein</fullName>
    </recommendedName>
</protein>
<dbReference type="EMBL" id="LR593886">
    <property type="protein sequence ID" value="VTR90933.1"/>
    <property type="molecule type" value="Genomic_DNA"/>
</dbReference>
<evidence type="ECO:0000313" key="4">
    <source>
        <dbReference type="Proteomes" id="UP000464178"/>
    </source>
</evidence>
<evidence type="ECO:0000256" key="1">
    <source>
        <dbReference type="SAM" id="SignalP"/>
    </source>
</evidence>
<dbReference type="SUPFAM" id="SSF50156">
    <property type="entry name" value="PDZ domain-like"/>
    <property type="match status" value="1"/>
</dbReference>
<dbReference type="GO" id="GO:0004177">
    <property type="term" value="F:aminopeptidase activity"/>
    <property type="evidence" value="ECO:0007669"/>
    <property type="project" value="UniProtKB-KW"/>
</dbReference>
<dbReference type="Gene3D" id="3.40.630.10">
    <property type="entry name" value="Zn peptidases"/>
    <property type="match status" value="1"/>
</dbReference>
<dbReference type="Proteomes" id="UP000464178">
    <property type="component" value="Chromosome"/>
</dbReference>
<dbReference type="RefSeq" id="WP_162666001.1">
    <property type="nucleotide sequence ID" value="NZ_LR593886.1"/>
</dbReference>
<accession>A0A6P2CPV5</accession>
<dbReference type="SMART" id="SM00228">
    <property type="entry name" value="PDZ"/>
    <property type="match status" value="1"/>
</dbReference>
<gene>
    <name evidence="3" type="ORF">SOIL9_67810</name>
</gene>
<feature type="signal peptide" evidence="1">
    <location>
        <begin position="1"/>
        <end position="26"/>
    </location>
</feature>
<keyword evidence="4" id="KW-1185">Reference proteome</keyword>
<evidence type="ECO:0000259" key="2">
    <source>
        <dbReference type="PROSITE" id="PS50106"/>
    </source>
</evidence>
<proteinExistence type="predicted"/>
<dbReference type="InterPro" id="IPR046450">
    <property type="entry name" value="PA_dom_sf"/>
</dbReference>
<organism evidence="3 4">
    <name type="scientific">Gemmata massiliana</name>
    <dbReference type="NCBI Taxonomy" id="1210884"/>
    <lineage>
        <taxon>Bacteria</taxon>
        <taxon>Pseudomonadati</taxon>
        <taxon>Planctomycetota</taxon>
        <taxon>Planctomycetia</taxon>
        <taxon>Gemmatales</taxon>
        <taxon>Gemmataceae</taxon>
        <taxon>Gemmata</taxon>
    </lineage>
</organism>
<feature type="domain" description="PDZ" evidence="2">
    <location>
        <begin position="549"/>
        <end position="622"/>
    </location>
</feature>
<keyword evidence="3" id="KW-0031">Aminopeptidase</keyword>